<reference evidence="2" key="1">
    <citation type="submission" date="2016-12" db="EMBL/GenBank/DDBJ databases">
        <title>Draft Genome Sequences od Carboxydothermus pertinax and islandicus, Hydrogenogenic Carboxydotrophic Bacteria.</title>
        <authorList>
            <person name="Fukuyama Y."/>
            <person name="Ohmae K."/>
            <person name="Yoneda Y."/>
            <person name="Yoshida T."/>
            <person name="Sako Y."/>
        </authorList>
    </citation>
    <scope>NUCLEOTIDE SEQUENCE [LARGE SCALE GENOMIC DNA]</scope>
    <source>
        <strain evidence="2">SET</strain>
    </source>
</reference>
<gene>
    <name evidence="1" type="ORF">ciss_07210</name>
</gene>
<dbReference type="AlphaFoldDB" id="A0A1L8D0V2"/>
<evidence type="ECO:0000313" key="2">
    <source>
        <dbReference type="Proteomes" id="UP000187338"/>
    </source>
</evidence>
<organism evidence="1 2">
    <name type="scientific">Carboxydothermus islandicus</name>
    <dbReference type="NCBI Taxonomy" id="661089"/>
    <lineage>
        <taxon>Bacteria</taxon>
        <taxon>Bacillati</taxon>
        <taxon>Bacillota</taxon>
        <taxon>Clostridia</taxon>
        <taxon>Thermoanaerobacterales</taxon>
        <taxon>Thermoanaerobacteraceae</taxon>
        <taxon>Carboxydothermus</taxon>
    </lineage>
</organism>
<comment type="caution">
    <text evidence="1">The sequence shown here is derived from an EMBL/GenBank/DDBJ whole genome shotgun (WGS) entry which is preliminary data.</text>
</comment>
<keyword evidence="2" id="KW-1185">Reference proteome</keyword>
<proteinExistence type="predicted"/>
<name>A0A1L8D0V2_9THEO</name>
<dbReference type="EMBL" id="BDJL01000017">
    <property type="protein sequence ID" value="GAV24788.1"/>
    <property type="molecule type" value="Genomic_DNA"/>
</dbReference>
<evidence type="ECO:0000313" key="1">
    <source>
        <dbReference type="EMBL" id="GAV24788.1"/>
    </source>
</evidence>
<sequence length="70" mass="8284">MRETNDKRKSLFWDCKNAYADKCEWVGNLTKVWKKAIEKETPRSDGRDVYTIYTVIKCKHFVPEEEKAVG</sequence>
<dbReference type="RefSeq" id="WP_075864972.1">
    <property type="nucleotide sequence ID" value="NZ_BDJL01000017.1"/>
</dbReference>
<protein>
    <submittedName>
        <fullName evidence="1">Uncharacterized protein</fullName>
    </submittedName>
</protein>
<dbReference type="STRING" id="661089.ciss_07210"/>
<accession>A0A1L8D0V2</accession>
<dbReference type="Proteomes" id="UP000187338">
    <property type="component" value="Unassembled WGS sequence"/>
</dbReference>